<feature type="transmembrane region" description="Helical" evidence="8">
    <location>
        <begin position="242"/>
        <end position="265"/>
    </location>
</feature>
<gene>
    <name evidence="9" type="ORF">NQ502_01965</name>
</gene>
<dbReference type="Pfam" id="PF01544">
    <property type="entry name" value="CorA"/>
    <property type="match status" value="1"/>
</dbReference>
<evidence type="ECO:0000256" key="4">
    <source>
        <dbReference type="ARBA" id="ARBA00022475"/>
    </source>
</evidence>
<name>A0ABY5VMJ7_9FIRM</name>
<organism evidence="9 10">
    <name type="scientific">Ruminococcus gauvreauii</name>
    <dbReference type="NCBI Taxonomy" id="438033"/>
    <lineage>
        <taxon>Bacteria</taxon>
        <taxon>Bacillati</taxon>
        <taxon>Bacillota</taxon>
        <taxon>Clostridia</taxon>
        <taxon>Eubacteriales</taxon>
        <taxon>Oscillospiraceae</taxon>
        <taxon>Ruminococcus</taxon>
    </lineage>
</organism>
<comment type="similarity">
    <text evidence="2">Belongs to the CorA metal ion transporter (MIT) (TC 1.A.35) family.</text>
</comment>
<feature type="transmembrane region" description="Helical" evidence="8">
    <location>
        <begin position="277"/>
        <end position="297"/>
    </location>
</feature>
<evidence type="ECO:0000256" key="2">
    <source>
        <dbReference type="ARBA" id="ARBA00009765"/>
    </source>
</evidence>
<dbReference type="Gene3D" id="1.20.58.340">
    <property type="entry name" value="Magnesium transport protein CorA, transmembrane region"/>
    <property type="match status" value="1"/>
</dbReference>
<keyword evidence="3" id="KW-0813">Transport</keyword>
<dbReference type="Proteomes" id="UP001060164">
    <property type="component" value="Chromosome"/>
</dbReference>
<evidence type="ECO:0000256" key="7">
    <source>
        <dbReference type="ARBA" id="ARBA00023136"/>
    </source>
</evidence>
<evidence type="ECO:0000256" key="3">
    <source>
        <dbReference type="ARBA" id="ARBA00022448"/>
    </source>
</evidence>
<keyword evidence="5 8" id="KW-0812">Transmembrane</keyword>
<proteinExistence type="inferred from homology"/>
<evidence type="ECO:0000313" key="10">
    <source>
        <dbReference type="Proteomes" id="UP001060164"/>
    </source>
</evidence>
<sequence>MNVNNFVCEPDLDLSTIDRNEENLIIVDRKNLIKVERYIGFPLEKVLADSDEFPVIFNSGDGYDSFSFVFLDGNQMNMDFEKISLILMEKLLVIVINSQSLHRMAKSEFVEEFVSGSTTTMYMTFMELIFYEMSGQLREYEAHLYYMRSQLITGGREYRIGEIIHEREMCLTLKKYTRQLLLSREALKRNSNNLIPEKEMRILPNICAKIGLLSEIADHLTELSAHLMELYRSTVSTKSFHAFYKLTVFSFFATPMIVLSGIYGINFINRLELLRPFGFFLVLGVTLGISSIIFLLLKKCFYKQNLS</sequence>
<dbReference type="InterPro" id="IPR045863">
    <property type="entry name" value="CorA_TM1_TM2"/>
</dbReference>
<dbReference type="SUPFAM" id="SSF144083">
    <property type="entry name" value="Magnesium transport protein CorA, transmembrane region"/>
    <property type="match status" value="1"/>
</dbReference>
<keyword evidence="4" id="KW-1003">Cell membrane</keyword>
<dbReference type="PANTHER" id="PTHR46494:SF1">
    <property type="entry name" value="CORA FAMILY METAL ION TRANSPORTER (EUROFUNG)"/>
    <property type="match status" value="1"/>
</dbReference>
<evidence type="ECO:0000313" key="9">
    <source>
        <dbReference type="EMBL" id="UWP61333.1"/>
    </source>
</evidence>
<dbReference type="PANTHER" id="PTHR46494">
    <property type="entry name" value="CORA FAMILY METAL ION TRANSPORTER (EUROFUNG)"/>
    <property type="match status" value="1"/>
</dbReference>
<dbReference type="RefSeq" id="WP_028528097.1">
    <property type="nucleotide sequence ID" value="NZ_CABLBR010000007.1"/>
</dbReference>
<dbReference type="InterPro" id="IPR002523">
    <property type="entry name" value="MgTranspt_CorA/ZnTranspt_ZntB"/>
</dbReference>
<evidence type="ECO:0000256" key="1">
    <source>
        <dbReference type="ARBA" id="ARBA00004651"/>
    </source>
</evidence>
<accession>A0ABY5VMJ7</accession>
<dbReference type="EMBL" id="CP102290">
    <property type="protein sequence ID" value="UWP61333.1"/>
    <property type="molecule type" value="Genomic_DNA"/>
</dbReference>
<keyword evidence="7 8" id="KW-0472">Membrane</keyword>
<keyword evidence="6 8" id="KW-1133">Transmembrane helix</keyword>
<evidence type="ECO:0000256" key="5">
    <source>
        <dbReference type="ARBA" id="ARBA00022692"/>
    </source>
</evidence>
<keyword evidence="10" id="KW-1185">Reference proteome</keyword>
<dbReference type="InterPro" id="IPR045861">
    <property type="entry name" value="CorA_cytoplasmic_dom"/>
</dbReference>
<comment type="subcellular location">
    <subcellularLocation>
        <location evidence="1">Cell membrane</location>
        <topology evidence="1">Multi-pass membrane protein</topology>
    </subcellularLocation>
</comment>
<protein>
    <submittedName>
        <fullName evidence="9">Uncharacterized protein</fullName>
    </submittedName>
</protein>
<reference evidence="9" key="1">
    <citation type="journal article" date="2022" name="Cell">
        <title>Design, construction, and in vivo augmentation of a complex gut microbiome.</title>
        <authorList>
            <person name="Cheng A.G."/>
            <person name="Ho P.Y."/>
            <person name="Aranda-Diaz A."/>
            <person name="Jain S."/>
            <person name="Yu F.B."/>
            <person name="Meng X."/>
            <person name="Wang M."/>
            <person name="Iakiviak M."/>
            <person name="Nagashima K."/>
            <person name="Zhao A."/>
            <person name="Murugkar P."/>
            <person name="Patil A."/>
            <person name="Atabakhsh K."/>
            <person name="Weakley A."/>
            <person name="Yan J."/>
            <person name="Brumbaugh A.R."/>
            <person name="Higginbottom S."/>
            <person name="Dimas A."/>
            <person name="Shiver A.L."/>
            <person name="Deutschbauer A."/>
            <person name="Neff N."/>
            <person name="Sonnenburg J.L."/>
            <person name="Huang K.C."/>
            <person name="Fischbach M.A."/>
        </authorList>
    </citation>
    <scope>NUCLEOTIDE SEQUENCE</scope>
    <source>
        <strain evidence="9">DSM 19829</strain>
    </source>
</reference>
<dbReference type="SUPFAM" id="SSF143865">
    <property type="entry name" value="CorA soluble domain-like"/>
    <property type="match status" value="1"/>
</dbReference>
<evidence type="ECO:0000256" key="8">
    <source>
        <dbReference type="SAM" id="Phobius"/>
    </source>
</evidence>
<evidence type="ECO:0000256" key="6">
    <source>
        <dbReference type="ARBA" id="ARBA00022989"/>
    </source>
</evidence>